<feature type="domain" description="CHASE" evidence="9">
    <location>
        <begin position="100"/>
        <end position="218"/>
    </location>
</feature>
<dbReference type="InterPro" id="IPR042240">
    <property type="entry name" value="CHASE_sf"/>
</dbReference>
<dbReference type="SMART" id="SM00086">
    <property type="entry name" value="PAC"/>
    <property type="match status" value="2"/>
</dbReference>
<evidence type="ECO:0000256" key="5">
    <source>
        <dbReference type="ARBA" id="ARBA00051114"/>
    </source>
</evidence>
<dbReference type="Pfam" id="PF00989">
    <property type="entry name" value="PAS"/>
    <property type="match status" value="2"/>
</dbReference>
<dbReference type="InterPro" id="IPR035965">
    <property type="entry name" value="PAS-like_dom_sf"/>
</dbReference>
<dbReference type="PROSITE" id="PS50839">
    <property type="entry name" value="CHASE"/>
    <property type="match status" value="1"/>
</dbReference>
<feature type="domain" description="PAS" evidence="7">
    <location>
        <begin position="451"/>
        <end position="500"/>
    </location>
</feature>
<evidence type="ECO:0000256" key="3">
    <source>
        <dbReference type="ARBA" id="ARBA00022989"/>
    </source>
</evidence>
<protein>
    <recommendedName>
        <fullName evidence="14">Bifunctional diguanylate cyclase/phosphodiesterase</fullName>
    </recommendedName>
</protein>
<dbReference type="Pfam" id="PF00563">
    <property type="entry name" value="EAL"/>
    <property type="match status" value="1"/>
</dbReference>
<dbReference type="GO" id="GO:0006355">
    <property type="term" value="P:regulation of DNA-templated transcription"/>
    <property type="evidence" value="ECO:0007669"/>
    <property type="project" value="InterPro"/>
</dbReference>
<keyword evidence="2 6" id="KW-0812">Transmembrane</keyword>
<dbReference type="InterPro" id="IPR000160">
    <property type="entry name" value="GGDEF_dom"/>
</dbReference>
<dbReference type="InterPro" id="IPR029787">
    <property type="entry name" value="Nucleotide_cyclase"/>
</dbReference>
<dbReference type="SUPFAM" id="SSF55073">
    <property type="entry name" value="Nucleotide cyclase"/>
    <property type="match status" value="1"/>
</dbReference>
<keyword evidence="3 6" id="KW-1133">Transmembrane helix</keyword>
<reference evidence="12 13" key="1">
    <citation type="submission" date="2017-01" db="EMBL/GenBank/DDBJ databases">
        <authorList>
            <person name="Mah S.A."/>
            <person name="Swanson W.J."/>
            <person name="Moy G.W."/>
            <person name="Vacquier V.D."/>
        </authorList>
    </citation>
    <scope>NUCLEOTIDE SEQUENCE [LARGE SCALE GENOMIC DNA]</scope>
    <source>
        <strain evidence="12 13">DCY110</strain>
    </source>
</reference>
<dbReference type="CDD" id="cd01949">
    <property type="entry name" value="GGDEF"/>
    <property type="match status" value="1"/>
</dbReference>
<comment type="subcellular location">
    <subcellularLocation>
        <location evidence="1">Membrane</location>
    </subcellularLocation>
</comment>
<dbReference type="CDD" id="cd00130">
    <property type="entry name" value="PAS"/>
    <property type="match status" value="2"/>
</dbReference>
<gene>
    <name evidence="12" type="ORF">RD110_16095</name>
</gene>
<dbReference type="EMBL" id="CP019236">
    <property type="protein sequence ID" value="APW38535.1"/>
    <property type="molecule type" value="Genomic_DNA"/>
</dbReference>
<dbReference type="SUPFAM" id="SSF141868">
    <property type="entry name" value="EAL domain-like"/>
    <property type="match status" value="1"/>
</dbReference>
<dbReference type="NCBIfam" id="TIGR00254">
    <property type="entry name" value="GGDEF"/>
    <property type="match status" value="1"/>
</dbReference>
<dbReference type="AlphaFoldDB" id="A0A1P8JXS7"/>
<dbReference type="GO" id="GO:0071111">
    <property type="term" value="F:cyclic-guanylate-specific phosphodiesterase activity"/>
    <property type="evidence" value="ECO:0007669"/>
    <property type="project" value="UniProtKB-EC"/>
</dbReference>
<dbReference type="FunFam" id="3.20.20.450:FF:000001">
    <property type="entry name" value="Cyclic di-GMP phosphodiesterase yahA"/>
    <property type="match status" value="1"/>
</dbReference>
<dbReference type="SUPFAM" id="SSF55785">
    <property type="entry name" value="PYP-like sensor domain (PAS domain)"/>
    <property type="match status" value="2"/>
</dbReference>
<evidence type="ECO:0000259" key="11">
    <source>
        <dbReference type="PROSITE" id="PS50887"/>
    </source>
</evidence>
<dbReference type="Gene3D" id="3.30.450.350">
    <property type="entry name" value="CHASE domain"/>
    <property type="match status" value="1"/>
</dbReference>
<dbReference type="InterPro" id="IPR001633">
    <property type="entry name" value="EAL_dom"/>
</dbReference>
<dbReference type="InterPro" id="IPR043128">
    <property type="entry name" value="Rev_trsase/Diguanyl_cyclase"/>
</dbReference>
<dbReference type="FunFam" id="3.30.70.270:FF:000001">
    <property type="entry name" value="Diguanylate cyclase domain protein"/>
    <property type="match status" value="1"/>
</dbReference>
<dbReference type="InterPro" id="IPR013767">
    <property type="entry name" value="PAS_fold"/>
</dbReference>
<dbReference type="PROSITE" id="PS50883">
    <property type="entry name" value="EAL"/>
    <property type="match status" value="1"/>
</dbReference>
<accession>A0A1P8JXS7</accession>
<dbReference type="Pfam" id="PF03924">
    <property type="entry name" value="CHASE"/>
    <property type="match status" value="1"/>
</dbReference>
<feature type="domain" description="EAL" evidence="10">
    <location>
        <begin position="757"/>
        <end position="1011"/>
    </location>
</feature>
<evidence type="ECO:0008006" key="14">
    <source>
        <dbReference type="Google" id="ProtNLM"/>
    </source>
</evidence>
<organism evidence="12 13">
    <name type="scientific">Rhodoferax koreensis</name>
    <dbReference type="NCBI Taxonomy" id="1842727"/>
    <lineage>
        <taxon>Bacteria</taxon>
        <taxon>Pseudomonadati</taxon>
        <taxon>Pseudomonadota</taxon>
        <taxon>Betaproteobacteria</taxon>
        <taxon>Burkholderiales</taxon>
        <taxon>Comamonadaceae</taxon>
        <taxon>Rhodoferax</taxon>
    </lineage>
</organism>
<dbReference type="InterPro" id="IPR000700">
    <property type="entry name" value="PAS-assoc_C"/>
</dbReference>
<dbReference type="NCBIfam" id="TIGR00229">
    <property type="entry name" value="sensory_box"/>
    <property type="match status" value="2"/>
</dbReference>
<feature type="domain" description="PAC" evidence="8">
    <location>
        <begin position="531"/>
        <end position="583"/>
    </location>
</feature>
<dbReference type="SMART" id="SM00052">
    <property type="entry name" value="EAL"/>
    <property type="match status" value="1"/>
</dbReference>
<keyword evidence="13" id="KW-1185">Reference proteome</keyword>
<comment type="catalytic activity">
    <reaction evidence="5">
        <text>3',3'-c-di-GMP + H2O = 5'-phosphoguanylyl(3'-&gt;5')guanosine + H(+)</text>
        <dbReference type="Rhea" id="RHEA:24902"/>
        <dbReference type="ChEBI" id="CHEBI:15377"/>
        <dbReference type="ChEBI" id="CHEBI:15378"/>
        <dbReference type="ChEBI" id="CHEBI:58754"/>
        <dbReference type="ChEBI" id="CHEBI:58805"/>
        <dbReference type="EC" id="3.1.4.52"/>
    </reaction>
    <physiologicalReaction direction="left-to-right" evidence="5">
        <dbReference type="Rhea" id="RHEA:24903"/>
    </physiologicalReaction>
</comment>
<evidence type="ECO:0000259" key="10">
    <source>
        <dbReference type="PROSITE" id="PS50883"/>
    </source>
</evidence>
<evidence type="ECO:0000313" key="13">
    <source>
        <dbReference type="Proteomes" id="UP000186609"/>
    </source>
</evidence>
<dbReference type="GO" id="GO:0007165">
    <property type="term" value="P:signal transduction"/>
    <property type="evidence" value="ECO:0007669"/>
    <property type="project" value="UniProtKB-ARBA"/>
</dbReference>
<proteinExistence type="predicted"/>
<keyword evidence="4 6" id="KW-0472">Membrane</keyword>
<evidence type="ECO:0000259" key="8">
    <source>
        <dbReference type="PROSITE" id="PS50113"/>
    </source>
</evidence>
<evidence type="ECO:0000256" key="4">
    <source>
        <dbReference type="ARBA" id="ARBA00023136"/>
    </source>
</evidence>
<dbReference type="PROSITE" id="PS50887">
    <property type="entry name" value="GGDEF"/>
    <property type="match status" value="1"/>
</dbReference>
<dbReference type="Gene3D" id="3.30.450.20">
    <property type="entry name" value="PAS domain"/>
    <property type="match status" value="2"/>
</dbReference>
<sequence length="1018" mass="110053">MSLVLIAGVVLSVHEALRIRTAETTLLQRNFDKDVDDALALVLARVAAQEQLLRAGLGLYTASDEVSATEWQTFTQQMRLHGQYPGLRSFGYAGRIKAVPSASPPEQMPVVYIEPTDEAASGGARNRMLRGLDMAALPVLQSAMVLARDSGEAALSGKLELAGMPGVPAEVQSVMYMPLYDGNAVPGEVAQRRQAIRGYVFGFSRMDELVESALLGQVDAMAVELFDGRLPVPEGRIYSARTAVARGEPPALERVAQFEMGQRGWTLRFEALPAYAATMPAGRSASVLAAGLLLTLLFTAALAFLMRQRARAERRAASMGSAYRRSEARAQTIVAHTSEGILTTDADGRVLSANPAVEAIFGWAPEALVGRPLESLVALPLGELGQPDTGDTLRRELAATTLDGRQVLVRAAASVMVLDGQRGYVVMLSDMTQQKLSELAAARIAQLNTAILQSAPFMVVSCDKAGVIQSVNAATERMLWYRRDELVGRSVFETLLLHDELVAHAAQASIDLGMEVPARALGARALRGLADESEWTLLRKDGSALPVNLAVAAMRDARGLPTGFVGIAYDISERKRSENYIRHLAHHDALTALPNRLLLQDRVEVAIEHAKRSGRQVAVMLLDLDHFKQINDSLGHGVGDAVLQAVATRLRETVRHSDTVARMGGDEFCVVLSDLDDRAEAVLVAQKILEAVRPTMPVGERELHITVSVGIAVFPDDGLALAALLQNADIAMYASKKRGRNAFEAFAPAMQADSNLRMTVEEGLRTALAQEELVLHFQPKVALADGRLLGVEALLRWNRPGHGLVAPSDFIGLAEDSGLILPIGEWVLRQACADAVRISTRLGYAVPMAVNMSPRQFRQPGLLHRVEEALETAGLAPALLELEITESVLIDDTEVAAALLQALHRKGVRLTIDDFGTGYSSLSYLHRFPVTTLKIDQSFIADLPSNPYSEAIVASVIGLARSLKLHVVAEGVETAEQHQRLCAHQCEGGQGYLFSHPLSLEALCQMLEQRQSVEADVT</sequence>
<evidence type="ECO:0000256" key="6">
    <source>
        <dbReference type="SAM" id="Phobius"/>
    </source>
</evidence>
<dbReference type="InterPro" id="IPR000014">
    <property type="entry name" value="PAS"/>
</dbReference>
<dbReference type="PANTHER" id="PTHR44757:SF2">
    <property type="entry name" value="BIOFILM ARCHITECTURE MAINTENANCE PROTEIN MBAA"/>
    <property type="match status" value="1"/>
</dbReference>
<dbReference type="SMART" id="SM00267">
    <property type="entry name" value="GGDEF"/>
    <property type="match status" value="1"/>
</dbReference>
<dbReference type="SMART" id="SM01079">
    <property type="entry name" value="CHASE"/>
    <property type="match status" value="1"/>
</dbReference>
<dbReference type="Proteomes" id="UP000186609">
    <property type="component" value="Chromosome"/>
</dbReference>
<evidence type="ECO:0000256" key="1">
    <source>
        <dbReference type="ARBA" id="ARBA00004370"/>
    </source>
</evidence>
<dbReference type="Gene3D" id="3.30.70.270">
    <property type="match status" value="1"/>
</dbReference>
<dbReference type="PROSITE" id="PS50112">
    <property type="entry name" value="PAS"/>
    <property type="match status" value="2"/>
</dbReference>
<dbReference type="KEGG" id="rhy:RD110_16095"/>
<evidence type="ECO:0000259" key="9">
    <source>
        <dbReference type="PROSITE" id="PS50839"/>
    </source>
</evidence>
<evidence type="ECO:0000313" key="12">
    <source>
        <dbReference type="EMBL" id="APW38535.1"/>
    </source>
</evidence>
<dbReference type="CDD" id="cd01948">
    <property type="entry name" value="EAL"/>
    <property type="match status" value="1"/>
</dbReference>
<feature type="domain" description="PAS" evidence="7">
    <location>
        <begin position="326"/>
        <end position="405"/>
    </location>
</feature>
<dbReference type="InterPro" id="IPR001610">
    <property type="entry name" value="PAC"/>
</dbReference>
<evidence type="ECO:0000256" key="2">
    <source>
        <dbReference type="ARBA" id="ARBA00022692"/>
    </source>
</evidence>
<dbReference type="GO" id="GO:0016020">
    <property type="term" value="C:membrane"/>
    <property type="evidence" value="ECO:0007669"/>
    <property type="project" value="UniProtKB-SubCell"/>
</dbReference>
<evidence type="ECO:0000259" key="7">
    <source>
        <dbReference type="PROSITE" id="PS50112"/>
    </source>
</evidence>
<dbReference type="InterPro" id="IPR052155">
    <property type="entry name" value="Biofilm_reg_signaling"/>
</dbReference>
<feature type="transmembrane region" description="Helical" evidence="6">
    <location>
        <begin position="285"/>
        <end position="305"/>
    </location>
</feature>
<dbReference type="Gene3D" id="3.20.20.450">
    <property type="entry name" value="EAL domain"/>
    <property type="match status" value="1"/>
</dbReference>
<dbReference type="Pfam" id="PF00990">
    <property type="entry name" value="GGDEF"/>
    <property type="match status" value="1"/>
</dbReference>
<dbReference type="PROSITE" id="PS50113">
    <property type="entry name" value="PAC"/>
    <property type="match status" value="1"/>
</dbReference>
<dbReference type="InterPro" id="IPR035919">
    <property type="entry name" value="EAL_sf"/>
</dbReference>
<dbReference type="SMART" id="SM00091">
    <property type="entry name" value="PAS"/>
    <property type="match status" value="2"/>
</dbReference>
<dbReference type="STRING" id="1842727.RD110_16095"/>
<name>A0A1P8JXS7_9BURK</name>
<dbReference type="GO" id="GO:0071732">
    <property type="term" value="P:cellular response to nitric oxide"/>
    <property type="evidence" value="ECO:0007669"/>
    <property type="project" value="UniProtKB-ARBA"/>
</dbReference>
<dbReference type="InterPro" id="IPR006189">
    <property type="entry name" value="CHASE_dom"/>
</dbReference>
<feature type="domain" description="GGDEF" evidence="11">
    <location>
        <begin position="615"/>
        <end position="748"/>
    </location>
</feature>
<dbReference type="PANTHER" id="PTHR44757">
    <property type="entry name" value="DIGUANYLATE CYCLASE DGCP"/>
    <property type="match status" value="1"/>
</dbReference>